<evidence type="ECO:0000256" key="2">
    <source>
        <dbReference type="ARBA" id="ARBA00013081"/>
    </source>
</evidence>
<dbReference type="EnsemblPlants" id="AUR62020819-RA">
    <property type="protein sequence ID" value="AUR62020819-RA:cds"/>
    <property type="gene ID" value="AUR62020819"/>
</dbReference>
<dbReference type="PROSITE" id="PS50222">
    <property type="entry name" value="EF_HAND_2"/>
    <property type="match status" value="2"/>
</dbReference>
<dbReference type="GO" id="GO:0004722">
    <property type="term" value="F:protein serine/threonine phosphatase activity"/>
    <property type="evidence" value="ECO:0007669"/>
    <property type="project" value="UniProtKB-EC"/>
</dbReference>
<evidence type="ECO:0000256" key="4">
    <source>
        <dbReference type="ARBA" id="ARBA00022801"/>
    </source>
</evidence>
<keyword evidence="9" id="KW-1185">Reference proteome</keyword>
<keyword evidence="3" id="KW-0479">Metal-binding</keyword>
<name>A0A803LZB8_CHEQI</name>
<dbReference type="Gene3D" id="3.60.21.10">
    <property type="match status" value="1"/>
</dbReference>
<keyword evidence="5" id="KW-0106">Calcium</keyword>
<dbReference type="CDD" id="cd00051">
    <property type="entry name" value="EFh"/>
    <property type="match status" value="1"/>
</dbReference>
<evidence type="ECO:0000259" key="7">
    <source>
        <dbReference type="PROSITE" id="PS50222"/>
    </source>
</evidence>
<evidence type="ECO:0000313" key="9">
    <source>
        <dbReference type="Proteomes" id="UP000596660"/>
    </source>
</evidence>
<dbReference type="PROSITE" id="PS00018">
    <property type="entry name" value="EF_HAND_1"/>
    <property type="match status" value="1"/>
</dbReference>
<dbReference type="Gramene" id="AUR62020819-RA">
    <property type="protein sequence ID" value="AUR62020819-RA:cds"/>
    <property type="gene ID" value="AUR62020819"/>
</dbReference>
<dbReference type="AlphaFoldDB" id="A0A803LZB8"/>
<dbReference type="SUPFAM" id="SSF56300">
    <property type="entry name" value="Metallo-dependent phosphatases"/>
    <property type="match status" value="1"/>
</dbReference>
<comment type="similarity">
    <text evidence="1">Belongs to the PPP phosphatase family.</text>
</comment>
<dbReference type="InterPro" id="IPR018247">
    <property type="entry name" value="EF_Hand_1_Ca_BS"/>
</dbReference>
<reference evidence="8" key="1">
    <citation type="journal article" date="2017" name="Nature">
        <title>The genome of Chenopodium quinoa.</title>
        <authorList>
            <person name="Jarvis D.E."/>
            <person name="Ho Y.S."/>
            <person name="Lightfoot D.J."/>
            <person name="Schmoeckel S.M."/>
            <person name="Li B."/>
            <person name="Borm T.J.A."/>
            <person name="Ohyanagi H."/>
            <person name="Mineta K."/>
            <person name="Michell C.T."/>
            <person name="Saber N."/>
            <person name="Kharbatia N.M."/>
            <person name="Rupper R.R."/>
            <person name="Sharp A.R."/>
            <person name="Dally N."/>
            <person name="Boughton B.A."/>
            <person name="Woo Y.H."/>
            <person name="Gao G."/>
            <person name="Schijlen E.G.W.M."/>
            <person name="Guo X."/>
            <person name="Momin A.A."/>
            <person name="Negrao S."/>
            <person name="Al-Babili S."/>
            <person name="Gehring C."/>
            <person name="Roessner U."/>
            <person name="Jung C."/>
            <person name="Murphy K."/>
            <person name="Arold S.T."/>
            <person name="Gojobori T."/>
            <person name="van der Linden C.G."/>
            <person name="van Loo E.N."/>
            <person name="Jellen E.N."/>
            <person name="Maughan P.J."/>
            <person name="Tester M."/>
        </authorList>
    </citation>
    <scope>NUCLEOTIDE SEQUENCE [LARGE SCALE GENOMIC DNA]</scope>
    <source>
        <strain evidence="8">cv. PI 614886</strain>
    </source>
</reference>
<proteinExistence type="inferred from homology"/>
<keyword evidence="6" id="KW-0464">Manganese</keyword>
<feature type="domain" description="EF-hand" evidence="7">
    <location>
        <begin position="177"/>
        <end position="197"/>
    </location>
</feature>
<evidence type="ECO:0000256" key="1">
    <source>
        <dbReference type="ARBA" id="ARBA00008294"/>
    </source>
</evidence>
<evidence type="ECO:0000256" key="3">
    <source>
        <dbReference type="ARBA" id="ARBA00022723"/>
    </source>
</evidence>
<dbReference type="InterPro" id="IPR011992">
    <property type="entry name" value="EF-hand-dom_pair"/>
</dbReference>
<dbReference type="PRINTS" id="PR00114">
    <property type="entry name" value="STPHPHTASE"/>
</dbReference>
<evidence type="ECO:0000256" key="6">
    <source>
        <dbReference type="ARBA" id="ARBA00023211"/>
    </source>
</evidence>
<dbReference type="SUPFAM" id="SSF47473">
    <property type="entry name" value="EF-hand"/>
    <property type="match status" value="1"/>
</dbReference>
<evidence type="ECO:0000256" key="5">
    <source>
        <dbReference type="ARBA" id="ARBA00022837"/>
    </source>
</evidence>
<dbReference type="EC" id="3.1.3.16" evidence="2"/>
<reference evidence="8" key="2">
    <citation type="submission" date="2021-03" db="UniProtKB">
        <authorList>
            <consortium name="EnsemblPlants"/>
        </authorList>
    </citation>
    <scope>IDENTIFICATION</scope>
</reference>
<dbReference type="SMART" id="SM00156">
    <property type="entry name" value="PP2Ac"/>
    <property type="match status" value="1"/>
</dbReference>
<dbReference type="GO" id="GO:0005509">
    <property type="term" value="F:calcium ion binding"/>
    <property type="evidence" value="ECO:0007669"/>
    <property type="project" value="InterPro"/>
</dbReference>
<dbReference type="InterPro" id="IPR006186">
    <property type="entry name" value="Ser/Thr-sp_prot-phosphatase"/>
</dbReference>
<dbReference type="InterPro" id="IPR004843">
    <property type="entry name" value="Calcineurin-like_PHP"/>
</dbReference>
<dbReference type="InterPro" id="IPR002048">
    <property type="entry name" value="EF_hand_dom"/>
</dbReference>
<organism evidence="8 9">
    <name type="scientific">Chenopodium quinoa</name>
    <name type="common">Quinoa</name>
    <dbReference type="NCBI Taxonomy" id="63459"/>
    <lineage>
        <taxon>Eukaryota</taxon>
        <taxon>Viridiplantae</taxon>
        <taxon>Streptophyta</taxon>
        <taxon>Embryophyta</taxon>
        <taxon>Tracheophyta</taxon>
        <taxon>Spermatophyta</taxon>
        <taxon>Magnoliopsida</taxon>
        <taxon>eudicotyledons</taxon>
        <taxon>Gunneridae</taxon>
        <taxon>Pentapetalae</taxon>
        <taxon>Caryophyllales</taxon>
        <taxon>Chenopodiaceae</taxon>
        <taxon>Chenopodioideae</taxon>
        <taxon>Atripliceae</taxon>
        <taxon>Chenopodium</taxon>
    </lineage>
</organism>
<dbReference type="Pfam" id="PF00149">
    <property type="entry name" value="Metallophos"/>
    <property type="match status" value="1"/>
</dbReference>
<dbReference type="InterPro" id="IPR029052">
    <property type="entry name" value="Metallo-depent_PP-like"/>
</dbReference>
<dbReference type="Pfam" id="PF13202">
    <property type="entry name" value="EF-hand_5"/>
    <property type="match status" value="1"/>
</dbReference>
<keyword evidence="4" id="KW-0378">Hydrolase</keyword>
<protein>
    <recommendedName>
        <fullName evidence="2">protein-serine/threonine phosphatase</fullName>
        <ecNumber evidence="2">3.1.3.16</ecNumber>
    </recommendedName>
</protein>
<feature type="domain" description="EF-hand" evidence="7">
    <location>
        <begin position="248"/>
        <end position="283"/>
    </location>
</feature>
<dbReference type="PANTHER" id="PTHR45619">
    <property type="entry name" value="SERINE/THREONINE-PROTEIN PHOSPHATASE PP2A-RELATED"/>
    <property type="match status" value="1"/>
</dbReference>
<dbReference type="Proteomes" id="UP000596660">
    <property type="component" value="Unplaced"/>
</dbReference>
<evidence type="ECO:0000313" key="8">
    <source>
        <dbReference type="EnsemblPlants" id="AUR62020819-RA:cds"/>
    </source>
</evidence>
<accession>A0A803LZB8</accession>
<dbReference type="InterPro" id="IPR047129">
    <property type="entry name" value="PPA2-like"/>
</dbReference>
<sequence>MKHPFSLSSRFASTTKTLILRERLTVKVEISEIIQQSNNYYQWIAKVKEGQHLAEDELQLLCEYVKEILIEESNVQPVNSPVTVCGDIHGQFHDLMKLFQTGGHVPETNYIFMGDFVDRGYNSLEVFTILLLLKARSINSIIIKFPQLKEQVKNLRGVFEHYGKYPATNPTLHYYEDCNGSIDREELKKCLTELQVNLTEQEFDDLFHSCDVLRMGSPHLESIFDKIVGKLNNKDIVAAFTDAPTERSPSHVTRTRFMEMDKDKDGNVSFREFLFGLTSWLGIDSGEEIPVSEEYYQ</sequence>